<keyword evidence="1" id="KW-1133">Transmembrane helix</keyword>
<dbReference type="AlphaFoldDB" id="A0A379ASK5"/>
<feature type="transmembrane region" description="Helical" evidence="1">
    <location>
        <begin position="246"/>
        <end position="267"/>
    </location>
</feature>
<organism evidence="2 3">
    <name type="scientific">Avibacterium avium</name>
    <name type="common">Pasteurella avium</name>
    <dbReference type="NCBI Taxonomy" id="751"/>
    <lineage>
        <taxon>Bacteria</taxon>
        <taxon>Pseudomonadati</taxon>
        <taxon>Pseudomonadota</taxon>
        <taxon>Gammaproteobacteria</taxon>
        <taxon>Pasteurellales</taxon>
        <taxon>Pasteurellaceae</taxon>
        <taxon>Avibacterium</taxon>
    </lineage>
</organism>
<evidence type="ECO:0000313" key="2">
    <source>
        <dbReference type="EMBL" id="SUB24083.1"/>
    </source>
</evidence>
<feature type="transmembrane region" description="Helical" evidence="1">
    <location>
        <begin position="37"/>
        <end position="57"/>
    </location>
</feature>
<keyword evidence="1" id="KW-0812">Transmembrane</keyword>
<keyword evidence="1" id="KW-0472">Membrane</keyword>
<gene>
    <name evidence="2" type="ORF">NCTC11297_01109</name>
</gene>
<reference evidence="2 3" key="1">
    <citation type="submission" date="2018-06" db="EMBL/GenBank/DDBJ databases">
        <authorList>
            <consortium name="Pathogen Informatics"/>
            <person name="Doyle S."/>
        </authorList>
    </citation>
    <scope>NUCLEOTIDE SEQUENCE [LARGE SCALE GENOMIC DNA]</scope>
    <source>
        <strain evidence="3">NCTC 11297</strain>
    </source>
</reference>
<dbReference type="Proteomes" id="UP000255098">
    <property type="component" value="Unassembled WGS sequence"/>
</dbReference>
<protein>
    <recommendedName>
        <fullName evidence="4">Transmembrane protein</fullName>
    </recommendedName>
</protein>
<dbReference type="RefSeq" id="WP_115249341.1">
    <property type="nucleotide sequence ID" value="NZ_UGSP01000001.1"/>
</dbReference>
<evidence type="ECO:0000256" key="1">
    <source>
        <dbReference type="SAM" id="Phobius"/>
    </source>
</evidence>
<keyword evidence="3" id="KW-1185">Reference proteome</keyword>
<feature type="transmembrane region" description="Helical" evidence="1">
    <location>
        <begin position="125"/>
        <end position="151"/>
    </location>
</feature>
<dbReference type="EMBL" id="UGSP01000001">
    <property type="protein sequence ID" value="SUB24083.1"/>
    <property type="molecule type" value="Genomic_DNA"/>
</dbReference>
<feature type="transmembrane region" description="Helical" evidence="1">
    <location>
        <begin position="157"/>
        <end position="174"/>
    </location>
</feature>
<evidence type="ECO:0008006" key="4">
    <source>
        <dbReference type="Google" id="ProtNLM"/>
    </source>
</evidence>
<proteinExistence type="predicted"/>
<name>A0A379ASK5_AVIAV</name>
<accession>A0A379ASK5</accession>
<dbReference type="GeneID" id="300133320"/>
<feature type="transmembrane region" description="Helical" evidence="1">
    <location>
        <begin position="69"/>
        <end position="86"/>
    </location>
</feature>
<feature type="transmembrane region" description="Helical" evidence="1">
    <location>
        <begin position="9"/>
        <end position="31"/>
    </location>
</feature>
<feature type="transmembrane region" description="Helical" evidence="1">
    <location>
        <begin position="92"/>
        <end position="113"/>
    </location>
</feature>
<sequence>MSENQSKPVFFITCFLPLLLLISLDSFALYLQGQSKAISHFSLAVFVAQLLCILVCHKGEICNGQRSRLIKVNNYFLIYWIFWLLLSLFSNYHYVLMDMLCLCGIGTTLAIYFQPAEVQLRKSILLFATLLAVLGIVVYGLIFTQLSWVALLPYSPFGQILLGVILANLVLVISKNRLQGFIALLPFIMIIFLLLNAIFSVLLVYLALQSAVVFANELALGLYFLLHLVLMVIIAFPIIKQTKLSYQTLLLLFFITASLPIWTNFAFLK</sequence>
<feature type="transmembrane region" description="Helical" evidence="1">
    <location>
        <begin position="220"/>
        <end position="239"/>
    </location>
</feature>
<evidence type="ECO:0000313" key="3">
    <source>
        <dbReference type="Proteomes" id="UP000255098"/>
    </source>
</evidence>
<feature type="transmembrane region" description="Helical" evidence="1">
    <location>
        <begin position="181"/>
        <end position="208"/>
    </location>
</feature>